<protein>
    <submittedName>
        <fullName evidence="1">Nitrate reductase associated protein</fullName>
    </submittedName>
</protein>
<gene>
    <name evidence="1" type="ORF">JI741_26340</name>
</gene>
<evidence type="ECO:0000313" key="2">
    <source>
        <dbReference type="Proteomes" id="UP000613030"/>
    </source>
</evidence>
<dbReference type="EMBL" id="JAERRB010000012">
    <property type="protein sequence ID" value="MBL0744781.1"/>
    <property type="molecule type" value="Genomic_DNA"/>
</dbReference>
<evidence type="ECO:0000313" key="1">
    <source>
        <dbReference type="EMBL" id="MBL0744781.1"/>
    </source>
</evidence>
<reference evidence="1 2" key="1">
    <citation type="submission" date="2021-01" db="EMBL/GenBank/DDBJ databases">
        <title>Chryseolinea sp. Jin1 Genome sequencing and assembly.</title>
        <authorList>
            <person name="Kim I."/>
        </authorList>
    </citation>
    <scope>NUCLEOTIDE SEQUENCE [LARGE SCALE GENOMIC DNA]</scope>
    <source>
        <strain evidence="1 2">Jin1</strain>
    </source>
</reference>
<dbReference type="InterPro" id="IPR013481">
    <property type="entry name" value="NarM"/>
</dbReference>
<dbReference type="Proteomes" id="UP000613030">
    <property type="component" value="Unassembled WGS sequence"/>
</dbReference>
<dbReference type="Pfam" id="PF09655">
    <property type="entry name" value="Nitr_red_assoc"/>
    <property type="match status" value="1"/>
</dbReference>
<dbReference type="RefSeq" id="WP_202014658.1">
    <property type="nucleotide sequence ID" value="NZ_JAERRB010000012.1"/>
</dbReference>
<name>A0ABS1KZ83_9BACT</name>
<organism evidence="1 2">
    <name type="scientific">Chryseolinea lacunae</name>
    <dbReference type="NCBI Taxonomy" id="2801331"/>
    <lineage>
        <taxon>Bacteria</taxon>
        <taxon>Pseudomonadati</taxon>
        <taxon>Bacteroidota</taxon>
        <taxon>Cytophagia</taxon>
        <taxon>Cytophagales</taxon>
        <taxon>Fulvivirgaceae</taxon>
        <taxon>Chryseolinea</taxon>
    </lineage>
</organism>
<dbReference type="NCBIfam" id="TIGR02664">
    <property type="entry name" value="nitr_red_assoc"/>
    <property type="match status" value="1"/>
</dbReference>
<sequence length="157" mass="18368">MTINRNIIEYFRFEEDFVEDNVRCIPMIVRFKLDAAGVKLKLAEWSKMTPHERERLATLSCETEEEISIYQRYLKHLVWHRTGQEATPLQVQANPAWSVLSTLPELLSAKLSEVNQTISLLQWQRLSVLQRFALLKLSSGGHEHKNFQKALEEFELV</sequence>
<keyword evidence="2" id="KW-1185">Reference proteome</keyword>
<proteinExistence type="predicted"/>
<accession>A0ABS1KZ83</accession>
<comment type="caution">
    <text evidence="1">The sequence shown here is derived from an EMBL/GenBank/DDBJ whole genome shotgun (WGS) entry which is preliminary data.</text>
</comment>